<evidence type="ECO:0000313" key="13">
    <source>
        <dbReference type="EMBL" id="PSF07331.1"/>
    </source>
</evidence>
<dbReference type="GO" id="GO:0009435">
    <property type="term" value="P:NAD+ biosynthetic process"/>
    <property type="evidence" value="ECO:0007669"/>
    <property type="project" value="UniProtKB-UniRule"/>
</dbReference>
<comment type="similarity">
    <text evidence="3 11">Belongs to the NadD family.</text>
</comment>
<evidence type="ECO:0000256" key="1">
    <source>
        <dbReference type="ARBA" id="ARBA00002324"/>
    </source>
</evidence>
<keyword evidence="7 11" id="KW-0547">Nucleotide-binding</keyword>
<keyword evidence="4 11" id="KW-0662">Pyridine nucleotide biosynthesis</keyword>
<dbReference type="OrthoDB" id="5295945at2"/>
<dbReference type="UniPathway" id="UPA00253">
    <property type="reaction ID" value="UER00332"/>
</dbReference>
<accession>A0A2T1KB05</accession>
<protein>
    <recommendedName>
        <fullName evidence="11">Probable nicotinate-nucleotide adenylyltransferase</fullName>
        <ecNumber evidence="11">2.7.7.18</ecNumber>
    </recommendedName>
    <alternativeName>
        <fullName evidence="11">Deamido-NAD(+) diphosphorylase</fullName>
    </alternativeName>
    <alternativeName>
        <fullName evidence="11">Deamido-NAD(+) pyrophosphorylase</fullName>
    </alternativeName>
    <alternativeName>
        <fullName evidence="11">Nicotinate mononucleotide adenylyltransferase</fullName>
        <shortName evidence="11">NaMN adenylyltransferase</shortName>
    </alternativeName>
</protein>
<dbReference type="PANTHER" id="PTHR39321:SF3">
    <property type="entry name" value="PHOSPHOPANTETHEINE ADENYLYLTRANSFERASE"/>
    <property type="match status" value="1"/>
</dbReference>
<comment type="function">
    <text evidence="1 11">Catalyzes the reversible adenylation of nicotinate mononucleotide (NaMN) to nicotinic acid adenine dinucleotide (NaAD).</text>
</comment>
<organism evidence="13 14">
    <name type="scientific">Marinobacter halophilus</name>
    <dbReference type="NCBI Taxonomy" id="1323740"/>
    <lineage>
        <taxon>Bacteria</taxon>
        <taxon>Pseudomonadati</taxon>
        <taxon>Pseudomonadota</taxon>
        <taxon>Gammaproteobacteria</taxon>
        <taxon>Pseudomonadales</taxon>
        <taxon>Marinobacteraceae</taxon>
        <taxon>Marinobacter</taxon>
    </lineage>
</organism>
<dbReference type="NCBIfam" id="NF000839">
    <property type="entry name" value="PRK00071.1-1"/>
    <property type="match status" value="1"/>
</dbReference>
<dbReference type="GO" id="GO:0005524">
    <property type="term" value="F:ATP binding"/>
    <property type="evidence" value="ECO:0007669"/>
    <property type="project" value="UniProtKB-KW"/>
</dbReference>
<dbReference type="NCBIfam" id="TIGR00125">
    <property type="entry name" value="cyt_tran_rel"/>
    <property type="match status" value="1"/>
</dbReference>
<evidence type="ECO:0000313" key="14">
    <source>
        <dbReference type="Proteomes" id="UP000238385"/>
    </source>
</evidence>
<sequence>MHVIYGGTFDPIHHGHLRLALEISDALAVDRVDLVPCHIPPHRGSTGASSEQRLELIRLAIAGEHRLCVDDRELRRAGASYTADTLRQLRHELGQQEPLVMVVGTDAFAAFDRWQEWTDIPALAHIVVVQRPGADIPVGSEAARLLSGRHASGPDVLRSSPCGAILQLDPPLLDISATGIRQRIAHGRSPRYLTPDPVWQRIQSLCLYGACPDGNF</sequence>
<dbReference type="InterPro" id="IPR005248">
    <property type="entry name" value="NadD/NMNAT"/>
</dbReference>
<evidence type="ECO:0000256" key="6">
    <source>
        <dbReference type="ARBA" id="ARBA00022695"/>
    </source>
</evidence>
<keyword evidence="9 11" id="KW-0520">NAD</keyword>
<dbReference type="NCBIfam" id="TIGR00482">
    <property type="entry name" value="nicotinate (nicotinamide) nucleotide adenylyltransferase"/>
    <property type="match status" value="1"/>
</dbReference>
<dbReference type="GO" id="GO:0004515">
    <property type="term" value="F:nicotinate-nucleotide adenylyltransferase activity"/>
    <property type="evidence" value="ECO:0007669"/>
    <property type="project" value="UniProtKB-UniRule"/>
</dbReference>
<dbReference type="NCBIfam" id="NF000840">
    <property type="entry name" value="PRK00071.1-3"/>
    <property type="match status" value="1"/>
</dbReference>
<keyword evidence="5 11" id="KW-0808">Transferase</keyword>
<dbReference type="CDD" id="cd02165">
    <property type="entry name" value="NMNAT"/>
    <property type="match status" value="1"/>
</dbReference>
<evidence type="ECO:0000256" key="4">
    <source>
        <dbReference type="ARBA" id="ARBA00022642"/>
    </source>
</evidence>
<keyword evidence="6 11" id="KW-0548">Nucleotidyltransferase</keyword>
<dbReference type="Proteomes" id="UP000238385">
    <property type="component" value="Unassembled WGS sequence"/>
</dbReference>
<dbReference type="HAMAP" id="MF_00244">
    <property type="entry name" value="NaMN_adenylyltr"/>
    <property type="match status" value="1"/>
</dbReference>
<comment type="pathway">
    <text evidence="2 11">Cofactor biosynthesis; NAD(+) biosynthesis; deamido-NAD(+) from nicotinate D-ribonucleotide: step 1/1.</text>
</comment>
<name>A0A2T1KB05_9GAMM</name>
<evidence type="ECO:0000256" key="5">
    <source>
        <dbReference type="ARBA" id="ARBA00022679"/>
    </source>
</evidence>
<keyword evidence="8 11" id="KW-0067">ATP-binding</keyword>
<evidence type="ECO:0000256" key="8">
    <source>
        <dbReference type="ARBA" id="ARBA00022840"/>
    </source>
</evidence>
<comment type="caution">
    <text evidence="13">The sequence shown here is derived from an EMBL/GenBank/DDBJ whole genome shotgun (WGS) entry which is preliminary data.</text>
</comment>
<evidence type="ECO:0000256" key="10">
    <source>
        <dbReference type="ARBA" id="ARBA00048721"/>
    </source>
</evidence>
<dbReference type="Pfam" id="PF01467">
    <property type="entry name" value="CTP_transf_like"/>
    <property type="match status" value="1"/>
</dbReference>
<evidence type="ECO:0000256" key="9">
    <source>
        <dbReference type="ARBA" id="ARBA00023027"/>
    </source>
</evidence>
<dbReference type="EC" id="2.7.7.18" evidence="11"/>
<dbReference type="SUPFAM" id="SSF52374">
    <property type="entry name" value="Nucleotidylyl transferase"/>
    <property type="match status" value="1"/>
</dbReference>
<dbReference type="Gene3D" id="3.40.50.620">
    <property type="entry name" value="HUPs"/>
    <property type="match status" value="1"/>
</dbReference>
<feature type="domain" description="Cytidyltransferase-like" evidence="12">
    <location>
        <begin position="4"/>
        <end position="183"/>
    </location>
</feature>
<evidence type="ECO:0000256" key="11">
    <source>
        <dbReference type="HAMAP-Rule" id="MF_00244"/>
    </source>
</evidence>
<dbReference type="InterPro" id="IPR014729">
    <property type="entry name" value="Rossmann-like_a/b/a_fold"/>
</dbReference>
<comment type="catalytic activity">
    <reaction evidence="10 11">
        <text>nicotinate beta-D-ribonucleotide + ATP + H(+) = deamido-NAD(+) + diphosphate</text>
        <dbReference type="Rhea" id="RHEA:22860"/>
        <dbReference type="ChEBI" id="CHEBI:15378"/>
        <dbReference type="ChEBI" id="CHEBI:30616"/>
        <dbReference type="ChEBI" id="CHEBI:33019"/>
        <dbReference type="ChEBI" id="CHEBI:57502"/>
        <dbReference type="ChEBI" id="CHEBI:58437"/>
        <dbReference type="EC" id="2.7.7.18"/>
    </reaction>
</comment>
<dbReference type="RefSeq" id="WP_106672507.1">
    <property type="nucleotide sequence ID" value="NZ_BMFE01000004.1"/>
</dbReference>
<dbReference type="AlphaFoldDB" id="A0A2T1KB05"/>
<keyword evidence="14" id="KW-1185">Reference proteome</keyword>
<evidence type="ECO:0000256" key="7">
    <source>
        <dbReference type="ARBA" id="ARBA00022741"/>
    </source>
</evidence>
<reference evidence="13 14" key="1">
    <citation type="submission" date="2018-03" db="EMBL/GenBank/DDBJ databases">
        <title>Marinobacter brunus sp. nov., a marine bacterium of Gamma-proteobacteria isolated from the surface seawater of the South China Sea.</title>
        <authorList>
            <person name="Cheng H."/>
            <person name="Wu Y.-H."/>
            <person name="Xamxidin M."/>
            <person name="Xu X.-W."/>
        </authorList>
    </citation>
    <scope>NUCLEOTIDE SEQUENCE [LARGE SCALE GENOMIC DNA]</scope>
    <source>
        <strain evidence="13 14">JCM 30472</strain>
    </source>
</reference>
<proteinExistence type="inferred from homology"/>
<dbReference type="EMBL" id="PXNN01000016">
    <property type="protein sequence ID" value="PSF07331.1"/>
    <property type="molecule type" value="Genomic_DNA"/>
</dbReference>
<gene>
    <name evidence="11" type="primary">nadD</name>
    <name evidence="13" type="ORF">C7H08_12750</name>
</gene>
<evidence type="ECO:0000256" key="3">
    <source>
        <dbReference type="ARBA" id="ARBA00009014"/>
    </source>
</evidence>
<dbReference type="PANTHER" id="PTHR39321">
    <property type="entry name" value="NICOTINATE-NUCLEOTIDE ADENYLYLTRANSFERASE-RELATED"/>
    <property type="match status" value="1"/>
</dbReference>
<dbReference type="InterPro" id="IPR004821">
    <property type="entry name" value="Cyt_trans-like"/>
</dbReference>
<evidence type="ECO:0000259" key="12">
    <source>
        <dbReference type="Pfam" id="PF01467"/>
    </source>
</evidence>
<evidence type="ECO:0000256" key="2">
    <source>
        <dbReference type="ARBA" id="ARBA00005019"/>
    </source>
</evidence>